<dbReference type="Proteomes" id="UP000321331">
    <property type="component" value="Unassembled WGS sequence"/>
</dbReference>
<dbReference type="PROSITE" id="PS50084">
    <property type="entry name" value="KH_TYPE_1"/>
    <property type="match status" value="1"/>
</dbReference>
<feature type="transmembrane region" description="Helical" evidence="29">
    <location>
        <begin position="373"/>
        <end position="394"/>
    </location>
</feature>
<reference evidence="32 33" key="1">
    <citation type="submission" date="2019-07" db="EMBL/GenBank/DDBJ databases">
        <title>The First High-Quality Draft Genome Sequence of the Causal Agent of the Current Panama Disease Epidemic.</title>
        <authorList>
            <person name="Warmington R.J."/>
            <person name="Kay W."/>
            <person name="Jeffries A."/>
            <person name="Bebber D."/>
            <person name="Moore K."/>
            <person name="Studholme D.J."/>
        </authorList>
    </citation>
    <scope>NUCLEOTIDE SEQUENCE [LARGE SCALE GENOMIC DNA]</scope>
    <source>
        <strain evidence="32 33">TR4</strain>
    </source>
</reference>
<keyword evidence="14 26" id="KW-0694">RNA-binding</keyword>
<evidence type="ECO:0000313" key="32">
    <source>
        <dbReference type="EMBL" id="TXC08302.1"/>
    </source>
</evidence>
<evidence type="ECO:0000256" key="18">
    <source>
        <dbReference type="ARBA" id="ARBA00023187"/>
    </source>
</evidence>
<feature type="transmembrane region" description="Helical" evidence="29">
    <location>
        <begin position="400"/>
        <end position="421"/>
    </location>
</feature>
<evidence type="ECO:0000256" key="20">
    <source>
        <dbReference type="ARBA" id="ARBA00037968"/>
    </source>
</evidence>
<comment type="similarity">
    <text evidence="4">Belongs to the BBP/SF1 family.</text>
</comment>
<dbReference type="InterPro" id="IPR001878">
    <property type="entry name" value="Znf_CCHC"/>
</dbReference>
<evidence type="ECO:0000256" key="4">
    <source>
        <dbReference type="ARBA" id="ARBA00010382"/>
    </source>
</evidence>
<evidence type="ECO:0000256" key="28">
    <source>
        <dbReference type="SAM" id="MobiDB-lite"/>
    </source>
</evidence>
<dbReference type="GO" id="GO:0000243">
    <property type="term" value="C:commitment complex"/>
    <property type="evidence" value="ECO:0007669"/>
    <property type="project" value="UniProtKB-ARBA"/>
</dbReference>
<feature type="transmembrane region" description="Helical" evidence="29">
    <location>
        <begin position="663"/>
        <end position="688"/>
    </location>
</feature>
<evidence type="ECO:0000256" key="6">
    <source>
        <dbReference type="ARBA" id="ARBA00022448"/>
    </source>
</evidence>
<feature type="transmembrane region" description="Helical" evidence="29">
    <location>
        <begin position="1019"/>
        <end position="1039"/>
    </location>
</feature>
<feature type="transmembrane region" description="Helical" evidence="29">
    <location>
        <begin position="299"/>
        <end position="318"/>
    </location>
</feature>
<keyword evidence="11" id="KW-0677">Repeat</keyword>
<dbReference type="FunFam" id="3.30.1370.10:FF:000024">
    <property type="entry name" value="Branchpoint-bridging protein-like protein"/>
    <property type="match status" value="1"/>
</dbReference>
<dbReference type="Pfam" id="PF00098">
    <property type="entry name" value="zf-CCHC"/>
    <property type="match status" value="2"/>
</dbReference>
<evidence type="ECO:0000256" key="2">
    <source>
        <dbReference type="ARBA" id="ARBA00004128"/>
    </source>
</evidence>
<dbReference type="InterPro" id="IPR032570">
    <property type="entry name" value="SF1-HH"/>
</dbReference>
<dbReference type="InterPro" id="IPR020846">
    <property type="entry name" value="MFS_dom"/>
</dbReference>
<feature type="transmembrane region" description="Helical" evidence="29">
    <location>
        <begin position="142"/>
        <end position="160"/>
    </location>
</feature>
<feature type="transmembrane region" description="Helical" evidence="29">
    <location>
        <begin position="1051"/>
        <end position="1072"/>
    </location>
</feature>
<feature type="transmembrane region" description="Helical" evidence="29">
    <location>
        <begin position="462"/>
        <end position="487"/>
    </location>
</feature>
<feature type="compositionally biased region" description="Pro residues" evidence="28">
    <location>
        <begin position="1631"/>
        <end position="1658"/>
    </location>
</feature>
<evidence type="ECO:0000256" key="14">
    <source>
        <dbReference type="ARBA" id="ARBA00022884"/>
    </source>
</evidence>
<dbReference type="Pfam" id="PF16275">
    <property type="entry name" value="SF1-HH"/>
    <property type="match status" value="1"/>
</dbReference>
<evidence type="ECO:0000256" key="13">
    <source>
        <dbReference type="ARBA" id="ARBA00022833"/>
    </source>
</evidence>
<comment type="function">
    <text evidence="22">Efflux pump; part of the gene cluster that mediates the biosynthesis of dothistromin (DOTH), a polyketide toxin very similar in structure to the aflatoxin precursor, versicolorin B. One function of dotC may be to transport early-stage dothistromin biosynthetic intermediates from the cytoplasm into vacuoles, thereby affecting the rate of dothistromin production.</text>
</comment>
<keyword evidence="12 25" id="KW-0863">Zinc-finger</keyword>
<dbReference type="EMBL" id="VMNF01000005">
    <property type="protein sequence ID" value="TXC08302.1"/>
    <property type="molecule type" value="Genomic_DNA"/>
</dbReference>
<keyword evidence="19" id="KW-0539">Nucleus</keyword>
<keyword evidence="6" id="KW-0813">Transport</keyword>
<evidence type="ECO:0000256" key="15">
    <source>
        <dbReference type="ARBA" id="ARBA00022989"/>
    </source>
</evidence>
<dbReference type="GO" id="GO:0005886">
    <property type="term" value="C:plasma membrane"/>
    <property type="evidence" value="ECO:0007669"/>
    <property type="project" value="TreeGrafter"/>
</dbReference>
<feature type="compositionally biased region" description="Polar residues" evidence="28">
    <location>
        <begin position="46"/>
        <end position="63"/>
    </location>
</feature>
<dbReference type="PANTHER" id="PTHR23501">
    <property type="entry name" value="MAJOR FACILITATOR SUPERFAMILY"/>
    <property type="match status" value="1"/>
</dbReference>
<evidence type="ECO:0000256" key="1">
    <source>
        <dbReference type="ARBA" id="ARBA00004123"/>
    </source>
</evidence>
<feature type="compositionally biased region" description="Basic and acidic residues" evidence="28">
    <location>
        <begin position="1324"/>
        <end position="1334"/>
    </location>
</feature>
<dbReference type="SUPFAM" id="SSF103473">
    <property type="entry name" value="MFS general substrate transporter"/>
    <property type="match status" value="2"/>
</dbReference>
<protein>
    <recommendedName>
        <fullName evidence="5">Branchpoint-bridging protein</fullName>
    </recommendedName>
    <alternativeName>
        <fullName evidence="24">Dothistromin biosynthesis protein C</fullName>
    </alternativeName>
    <alternativeName>
        <fullName evidence="23">Efflux pump dotC</fullName>
    </alternativeName>
</protein>
<feature type="compositionally biased region" description="Gly residues" evidence="28">
    <location>
        <begin position="1575"/>
        <end position="1587"/>
    </location>
</feature>
<dbReference type="CDD" id="cd02395">
    <property type="entry name" value="KH-I_BBP"/>
    <property type="match status" value="1"/>
</dbReference>
<feature type="region of interest" description="Disordered" evidence="28">
    <location>
        <begin position="1319"/>
        <end position="1338"/>
    </location>
</feature>
<feature type="compositionally biased region" description="Basic and acidic residues" evidence="28">
    <location>
        <begin position="1534"/>
        <end position="1546"/>
    </location>
</feature>
<dbReference type="InterPro" id="IPR004087">
    <property type="entry name" value="KH_dom"/>
</dbReference>
<evidence type="ECO:0000256" key="25">
    <source>
        <dbReference type="PROSITE-ProRule" id="PRU00047"/>
    </source>
</evidence>
<dbReference type="InterPro" id="IPR036875">
    <property type="entry name" value="Znf_CCHC_sf"/>
</dbReference>
<dbReference type="SUPFAM" id="SSF57756">
    <property type="entry name" value="Retrovirus zinc finger-like domains"/>
    <property type="match status" value="1"/>
</dbReference>
<evidence type="ECO:0000256" key="16">
    <source>
        <dbReference type="ARBA" id="ARBA00023136"/>
    </source>
</evidence>
<feature type="compositionally biased region" description="Low complexity" evidence="28">
    <location>
        <begin position="1549"/>
        <end position="1574"/>
    </location>
</feature>
<evidence type="ECO:0000259" key="31">
    <source>
        <dbReference type="PROSITE" id="PS50850"/>
    </source>
</evidence>
<dbReference type="SMART" id="SM00322">
    <property type="entry name" value="KH"/>
    <property type="match status" value="1"/>
</dbReference>
<dbReference type="InterPro" id="IPR036259">
    <property type="entry name" value="MFS_trans_sf"/>
</dbReference>
<feature type="transmembrane region" description="Helical" evidence="29">
    <location>
        <begin position="71"/>
        <end position="90"/>
    </location>
</feature>
<comment type="similarity">
    <text evidence="20">Belongs to the major facilitator superfamily. Allantoate permease family.</text>
</comment>
<feature type="region of interest" description="Disordered" evidence="28">
    <location>
        <begin position="1119"/>
        <end position="1174"/>
    </location>
</feature>
<evidence type="ECO:0000256" key="7">
    <source>
        <dbReference type="ARBA" id="ARBA00022664"/>
    </source>
</evidence>
<dbReference type="Gene3D" id="1.20.1720.10">
    <property type="entry name" value="Multidrug resistance protein D"/>
    <property type="match status" value="1"/>
</dbReference>
<feature type="domain" description="CCHC-type" evidence="30">
    <location>
        <begin position="1403"/>
        <end position="1418"/>
    </location>
</feature>
<comment type="subcellular location">
    <subcellularLocation>
        <location evidence="1">Nucleus</location>
    </subcellularLocation>
    <subcellularLocation>
        <location evidence="2">Vacuole membrane</location>
        <topology evidence="2">Multi-pass membrane protein</topology>
    </subcellularLocation>
</comment>
<comment type="function">
    <text evidence="21">Necessary for the splicing of pre-mRNA. Has a role in the recognition of the branch site (5'-UACUAAC-3'), the pyrimidine tract and the 3'-splice site at the 3'-end of introns.</text>
</comment>
<dbReference type="FunFam" id="1.20.1720.10:FF:000014">
    <property type="entry name" value="MFS drug transporter, putative"/>
    <property type="match status" value="1"/>
</dbReference>
<evidence type="ECO:0000256" key="11">
    <source>
        <dbReference type="ARBA" id="ARBA00022737"/>
    </source>
</evidence>
<keyword evidence="15 29" id="KW-1133">Transmembrane helix</keyword>
<keyword evidence="9" id="KW-0479">Metal-binding</keyword>
<feature type="transmembrane region" description="Helical" evidence="29">
    <location>
        <begin position="958"/>
        <end position="976"/>
    </location>
</feature>
<dbReference type="Pfam" id="PF07690">
    <property type="entry name" value="MFS_1"/>
    <property type="match status" value="2"/>
</dbReference>
<keyword evidence="8 29" id="KW-0812">Transmembrane</keyword>
<feature type="transmembrane region" description="Helical" evidence="29">
    <location>
        <begin position="544"/>
        <end position="562"/>
    </location>
</feature>
<dbReference type="InterPro" id="IPR055256">
    <property type="entry name" value="KH_1_KHDC4/BBP-like"/>
</dbReference>
<feature type="domain" description="Major facilitator superfamily (MFS) profile" evidence="31">
    <location>
        <begin position="77"/>
        <end position="530"/>
    </location>
</feature>
<dbReference type="GO" id="GO:0005774">
    <property type="term" value="C:vacuolar membrane"/>
    <property type="evidence" value="ECO:0007669"/>
    <property type="project" value="UniProtKB-SubCell"/>
</dbReference>
<organism evidence="32 33">
    <name type="scientific">Fusarium oxysporum f. sp. cubense</name>
    <dbReference type="NCBI Taxonomy" id="61366"/>
    <lineage>
        <taxon>Eukaryota</taxon>
        <taxon>Fungi</taxon>
        <taxon>Dikarya</taxon>
        <taxon>Ascomycota</taxon>
        <taxon>Pezizomycotina</taxon>
        <taxon>Sordariomycetes</taxon>
        <taxon>Hypocreomycetidae</taxon>
        <taxon>Hypocreales</taxon>
        <taxon>Nectriaceae</taxon>
        <taxon>Fusarium</taxon>
        <taxon>Fusarium oxysporum species complex</taxon>
    </lineage>
</organism>
<feature type="region of interest" description="Disordered" evidence="28">
    <location>
        <begin position="1444"/>
        <end position="1468"/>
    </location>
</feature>
<dbReference type="GO" id="GO:0003723">
    <property type="term" value="F:RNA binding"/>
    <property type="evidence" value="ECO:0007669"/>
    <property type="project" value="UniProtKB-UniRule"/>
</dbReference>
<dbReference type="PRINTS" id="PR01036">
    <property type="entry name" value="TCRTETB"/>
</dbReference>
<evidence type="ECO:0000256" key="8">
    <source>
        <dbReference type="ARBA" id="ARBA00022692"/>
    </source>
</evidence>
<feature type="transmembrane region" description="Helical" evidence="29">
    <location>
        <begin position="737"/>
        <end position="753"/>
    </location>
</feature>
<dbReference type="Gene3D" id="3.30.1370.10">
    <property type="entry name" value="K Homology domain, type 1"/>
    <property type="match status" value="1"/>
</dbReference>
<feature type="region of interest" description="Disordered" evidence="28">
    <location>
        <begin position="1480"/>
        <end position="1658"/>
    </location>
</feature>
<dbReference type="FunFam" id="1.20.1250.20:FF:000196">
    <property type="entry name" value="MFS toxin efflux pump (AflT)"/>
    <property type="match status" value="1"/>
</dbReference>
<evidence type="ECO:0000256" key="21">
    <source>
        <dbReference type="ARBA" id="ARBA00053279"/>
    </source>
</evidence>
<feature type="transmembrane region" description="Helical" evidence="29">
    <location>
        <begin position="268"/>
        <end position="287"/>
    </location>
</feature>
<evidence type="ECO:0000256" key="26">
    <source>
        <dbReference type="PROSITE-ProRule" id="PRU00117"/>
    </source>
</evidence>
<dbReference type="SUPFAM" id="SSF54791">
    <property type="entry name" value="Eukaryotic type KH-domain (KH-domain type I)"/>
    <property type="match status" value="1"/>
</dbReference>
<feature type="transmembrane region" description="Helical" evidence="29">
    <location>
        <begin position="824"/>
        <end position="844"/>
    </location>
</feature>
<feature type="transmembrane region" description="Helical" evidence="29">
    <location>
        <begin position="338"/>
        <end position="361"/>
    </location>
</feature>
<feature type="transmembrane region" description="Helical" evidence="29">
    <location>
        <begin position="988"/>
        <end position="1007"/>
    </location>
</feature>
<comment type="caution">
    <text evidence="32">The sequence shown here is derived from an EMBL/GenBank/DDBJ whole genome shotgun (WGS) entry which is preliminary data.</text>
</comment>
<gene>
    <name evidence="32" type="ORF">FocTR4_00004032</name>
</gene>
<keyword evidence="13" id="KW-0862">Zinc</keyword>
<dbReference type="FunFam" id="1.20.1250.20:FF:000064">
    <property type="entry name" value="MFS allantoate transporter"/>
    <property type="match status" value="1"/>
</dbReference>
<keyword evidence="7" id="KW-0507">mRNA processing</keyword>
<dbReference type="SMART" id="SM00343">
    <property type="entry name" value="ZnF_C2HC"/>
    <property type="match status" value="2"/>
</dbReference>
<dbReference type="GO" id="GO:0008270">
    <property type="term" value="F:zinc ion binding"/>
    <property type="evidence" value="ECO:0007669"/>
    <property type="project" value="UniProtKB-KW"/>
</dbReference>
<feature type="transmembrane region" description="Helical" evidence="29">
    <location>
        <begin position="198"/>
        <end position="218"/>
    </location>
</feature>
<accession>A0A5C6TCD3</accession>
<evidence type="ECO:0000256" key="24">
    <source>
        <dbReference type="ARBA" id="ARBA00083178"/>
    </source>
</evidence>
<dbReference type="Gene3D" id="4.10.60.10">
    <property type="entry name" value="Zinc finger, CCHC-type"/>
    <property type="match status" value="1"/>
</dbReference>
<keyword evidence="18" id="KW-0508">mRNA splicing</keyword>
<evidence type="ECO:0000256" key="29">
    <source>
        <dbReference type="SAM" id="Phobius"/>
    </source>
</evidence>
<dbReference type="CDD" id="cd17502">
    <property type="entry name" value="MFS_Azr1_MDR_like"/>
    <property type="match status" value="1"/>
</dbReference>
<proteinExistence type="inferred from homology"/>
<feature type="transmembrane region" description="Helical" evidence="29">
    <location>
        <begin position="700"/>
        <end position="717"/>
    </location>
</feature>
<keyword evidence="10" id="KW-0747">Spliceosome</keyword>
<dbReference type="PROSITE" id="PS50850">
    <property type="entry name" value="MFS"/>
    <property type="match status" value="2"/>
</dbReference>
<feature type="compositionally biased region" description="Basic and acidic residues" evidence="28">
    <location>
        <begin position="1139"/>
        <end position="1158"/>
    </location>
</feature>
<dbReference type="Gene3D" id="6.10.140.1790">
    <property type="match status" value="1"/>
</dbReference>
<evidence type="ECO:0000256" key="22">
    <source>
        <dbReference type="ARBA" id="ARBA00057269"/>
    </source>
</evidence>
<dbReference type="FunFam" id="4.10.60.10:FF:000030">
    <property type="entry name" value="Branchpoint-bridging protein"/>
    <property type="match status" value="1"/>
</dbReference>
<dbReference type="Pfam" id="PF22675">
    <property type="entry name" value="KH-I_KHDC4-BBP"/>
    <property type="match status" value="1"/>
</dbReference>
<dbReference type="GO" id="GO:0000398">
    <property type="term" value="P:mRNA splicing, via spliceosome"/>
    <property type="evidence" value="ECO:0007669"/>
    <property type="project" value="UniProtKB-ARBA"/>
</dbReference>
<dbReference type="InterPro" id="IPR036612">
    <property type="entry name" value="KH_dom_type_1_sf"/>
</dbReference>
<evidence type="ECO:0000256" key="17">
    <source>
        <dbReference type="ARBA" id="ARBA00023180"/>
    </source>
</evidence>
<feature type="transmembrane region" description="Helical" evidence="29">
    <location>
        <begin position="760"/>
        <end position="780"/>
    </location>
</feature>
<dbReference type="GO" id="GO:0022857">
    <property type="term" value="F:transmembrane transporter activity"/>
    <property type="evidence" value="ECO:0007669"/>
    <property type="project" value="InterPro"/>
</dbReference>
<dbReference type="PANTHER" id="PTHR23501:SF102">
    <property type="entry name" value="DRUG TRANSPORTER, PUTATIVE (AFU_ORTHOLOGUE AFUA_3G08530)-RELATED"/>
    <property type="match status" value="1"/>
</dbReference>
<evidence type="ECO:0000256" key="23">
    <source>
        <dbReference type="ARBA" id="ARBA00069956"/>
    </source>
</evidence>
<feature type="transmembrane region" description="Helical" evidence="29">
    <location>
        <begin position="172"/>
        <end position="192"/>
    </location>
</feature>
<evidence type="ECO:0000256" key="10">
    <source>
        <dbReference type="ARBA" id="ARBA00022728"/>
    </source>
</evidence>
<evidence type="ECO:0000256" key="19">
    <source>
        <dbReference type="ARBA" id="ARBA00023242"/>
    </source>
</evidence>
<keyword evidence="17" id="KW-0325">Glycoprotein</keyword>
<feature type="transmembrane region" description="Helical" evidence="29">
    <location>
        <begin position="230"/>
        <end position="248"/>
    </location>
</feature>
<feature type="transmembrane region" description="Helical" evidence="29">
    <location>
        <begin position="792"/>
        <end position="812"/>
    </location>
</feature>
<feature type="domain" description="CCHC-type" evidence="30">
    <location>
        <begin position="1428"/>
        <end position="1443"/>
    </location>
</feature>
<evidence type="ECO:0000256" key="3">
    <source>
        <dbReference type="ARBA" id="ARBA00007520"/>
    </source>
</evidence>
<evidence type="ECO:0000256" key="9">
    <source>
        <dbReference type="ARBA" id="ARBA00022723"/>
    </source>
</evidence>
<feature type="compositionally biased region" description="Pro residues" evidence="28">
    <location>
        <begin position="1605"/>
        <end position="1614"/>
    </location>
</feature>
<evidence type="ECO:0000256" key="5">
    <source>
        <dbReference type="ARBA" id="ARBA00017984"/>
    </source>
</evidence>
<evidence type="ECO:0000256" key="12">
    <source>
        <dbReference type="ARBA" id="ARBA00022771"/>
    </source>
</evidence>
<name>A0A5C6TCD3_FUSOC</name>
<dbReference type="InterPro" id="IPR047086">
    <property type="entry name" value="SF1-HH_sf"/>
</dbReference>
<dbReference type="Gene3D" id="1.20.1250.20">
    <property type="entry name" value="MFS general substrate transporter like domains"/>
    <property type="match status" value="3"/>
</dbReference>
<evidence type="ECO:0000313" key="33">
    <source>
        <dbReference type="Proteomes" id="UP000321331"/>
    </source>
</evidence>
<evidence type="ECO:0000259" key="30">
    <source>
        <dbReference type="PROSITE" id="PS50158"/>
    </source>
</evidence>
<dbReference type="GO" id="GO:0005829">
    <property type="term" value="C:cytosol"/>
    <property type="evidence" value="ECO:0007669"/>
    <property type="project" value="UniProtKB-ARBA"/>
</dbReference>
<keyword evidence="27" id="KW-0175">Coiled coil</keyword>
<dbReference type="InterPro" id="IPR011701">
    <property type="entry name" value="MFS"/>
</dbReference>
<comment type="similarity">
    <text evidence="3">Belongs to the major facilitator superfamily. TCR/Tet family.</text>
</comment>
<keyword evidence="16 29" id="KW-0472">Membrane</keyword>
<feature type="domain" description="Major facilitator superfamily (MFS) profile" evidence="31">
    <location>
        <begin position="664"/>
        <end position="1079"/>
    </location>
</feature>
<sequence length="1658" mass="180226">MSQTTFKAPGPSTPITQLDDVHINDRDSETCQVRNQHRPVRETPIHNLSNNHDASSSNEPGIQSTKSKKTLLQIATVMSSLCACVFLAALELTIVSTALPTIAAHFASDSGYTWIGTSFVLAHTASTPPWGKISDIWGRKPILLVANVIFFAGSLICALVDDLDIFIAGRAIQGLGAAGMQTLVNICISDMFSQRDRGLYYGLTSIIWAVASGIGPVLGGAFTDRLNWRWCFWINLPITAAVFVLLVFTLKLPSPNTPVWAGLKAIDWPGSFLIIGGTLMLLLGLYLGGVYEPWNSAKVVSLIVFGVVTGVLFIWNEWKLAEFPVLPVHLFKTCSSSSAYAVTFFHAFVFLGVAYYLPLYFQAVLLASPLRSGVYLLPFILPISISAALTGVYIQFSGKYLLVSRVGLMIMTLGMGLMISLDINMNWAKLISFQILTGIGVGLNFEGPLLSVQAVVPHKDVAAATTAMGFVRTLATAISVVIGGVLFQNEMKGEYQILEDSLGSGLARLFNGASASASVDLIKTLPTESQLVVRTAFFNAIDKMWVMYTAFSSVGLLLGFFMKAHHLSKDHQEAHLGIVNEARGSNQADEVDFSIGTSESQEMRRVTPRHRDGFIEHEVDNNPNLPLLNSHRHPSAAGSTLLPQGNTIDDEEANKVLAKIDRAIIPLLFITYMLNFMDKVILSSAAVFGLREDTNLKGQQYSWVGSVFYLGYLLWTYPTTVLVARLPTGKYLTVNTLFWGLVVALTAACHNFGGLLVMRFLLGVAEATITPGFMFLTSTWYTRDEMPTRVGIWFSGNSVGGLVASLLAFAVGHVHGASIRPWRWMYIILGTTTFMWAIPLFFLLPDNISKAAFLTPKERRIAAQRVVSSGTGTTEHTNWKWDQVRECLIDPKSWFIVGIELFTQIPNGGSQSFANIVVESFGFTNLQSTLINIPYSLLSAGIISGSGYLAGRFRTLNCILIVGVIIPCVIGSGIIYKRDNVPHGIHLFAYFLLSSGSAAMPLNMALVQSNYRGVTKKMTITAMLFITYCVGNMAGPHFFLKSEDPLYETAFKAITVCYSLATVCAICLRSYLKRLNERRTREEGIVGSAGLGGVRIRSLIAYRSKMSWRSQGITGSNNIPLGKRRFGDEEEEFNGNAGVDRDLKRGRDPEPRSEADGPRRRKKRNRWGDASENKAAGLMGLPTAILSNMTSEQLEAYTLHLRIEEISQKLRIDDVVPADGDRSPSPAPQYDNHGRRINTREYRYRKKLEDERHKLIEKAMKTIPNYHPPQDYRRPTKTQEKVYVPVNDYPEINFIGLLIGPRGNTLKKMEGDSGAKIAIRGKGSVKEGKGRSDAAHASNQEEDLHCLIMADTEEKVNKAKKLIHNVIETAASIPEGQNELKRNQLRELAALNGTLRDDENQACQNCGKIGHRKYDCPEKQNYTASIICRVCGNAGHMARDCPDRQRGASWRNNDAGARPAGRIGGGDDVDREYEQLMQELGGGSSGAPARIEAGPGAQNNGDAKPWQRGPTGGPAPWRSRNQDSNEGGSAAPWARDRGGRNEDHHAGNSGDSYYGQAYAGASGAAAPWAQQAPGTQGGYAGYPGYGAYGAAPGMGAPPGLGAPGSAPPPPPGAPPGLGDINAFIQQYAGAAPPPPPPSGDAPPPPPSDQPPPPPPPGA</sequence>
<dbReference type="PROSITE" id="PS50158">
    <property type="entry name" value="ZF_CCHC"/>
    <property type="match status" value="2"/>
</dbReference>
<evidence type="ECO:0000256" key="27">
    <source>
        <dbReference type="SAM" id="Coils"/>
    </source>
</evidence>
<feature type="region of interest" description="Disordered" evidence="28">
    <location>
        <begin position="29"/>
        <end position="63"/>
    </location>
</feature>
<feature type="coiled-coil region" evidence="27">
    <location>
        <begin position="1349"/>
        <end position="1401"/>
    </location>
</feature>